<reference evidence="1 2" key="1">
    <citation type="journal article" date="2018" name="Sci. Rep.">
        <title>Genomic signatures of local adaptation to the degree of environmental predictability in rotifers.</title>
        <authorList>
            <person name="Franch-Gras L."/>
            <person name="Hahn C."/>
            <person name="Garcia-Roger E.M."/>
            <person name="Carmona M.J."/>
            <person name="Serra M."/>
            <person name="Gomez A."/>
        </authorList>
    </citation>
    <scope>NUCLEOTIDE SEQUENCE [LARGE SCALE GENOMIC DNA]</scope>
    <source>
        <strain evidence="1">HYR1</strain>
    </source>
</reference>
<sequence length="183" mass="21791">MSKSLLDQQAERSLSELVEIIEQKWVLSTNIGSSHVKSVYENYSKLTNEEEDQEVVVDSDKFANLSKCNQFADKLKSELNNLFNYMSRLEQIVKNLGNLFEMELDFFSNIDKNEFKKELFELKTNYLNEYQLKNFLVNEFLFKSRLKEECQTTLISLWINQPYIDEYLNFKIVSFIKFNLLKK</sequence>
<evidence type="ECO:0000313" key="2">
    <source>
        <dbReference type="Proteomes" id="UP000276133"/>
    </source>
</evidence>
<protein>
    <submittedName>
        <fullName evidence="1">Uncharacterized protein</fullName>
    </submittedName>
</protein>
<keyword evidence="2" id="KW-1185">Reference proteome</keyword>
<gene>
    <name evidence="1" type="ORF">BpHYR1_025381</name>
</gene>
<dbReference type="EMBL" id="REGN01009950">
    <property type="protein sequence ID" value="RNA00036.1"/>
    <property type="molecule type" value="Genomic_DNA"/>
</dbReference>
<organism evidence="1 2">
    <name type="scientific">Brachionus plicatilis</name>
    <name type="common">Marine rotifer</name>
    <name type="synonym">Brachionus muelleri</name>
    <dbReference type="NCBI Taxonomy" id="10195"/>
    <lineage>
        <taxon>Eukaryota</taxon>
        <taxon>Metazoa</taxon>
        <taxon>Spiralia</taxon>
        <taxon>Gnathifera</taxon>
        <taxon>Rotifera</taxon>
        <taxon>Eurotatoria</taxon>
        <taxon>Monogononta</taxon>
        <taxon>Pseudotrocha</taxon>
        <taxon>Ploima</taxon>
        <taxon>Brachionidae</taxon>
        <taxon>Brachionus</taxon>
    </lineage>
</organism>
<comment type="caution">
    <text evidence="1">The sequence shown here is derived from an EMBL/GenBank/DDBJ whole genome shotgun (WGS) entry which is preliminary data.</text>
</comment>
<dbReference type="OrthoDB" id="10473819at2759"/>
<evidence type="ECO:0000313" key="1">
    <source>
        <dbReference type="EMBL" id="RNA00036.1"/>
    </source>
</evidence>
<dbReference type="AlphaFoldDB" id="A0A3M7PLP1"/>
<name>A0A3M7PLP1_BRAPC</name>
<accession>A0A3M7PLP1</accession>
<proteinExistence type="predicted"/>
<dbReference type="Proteomes" id="UP000276133">
    <property type="component" value="Unassembled WGS sequence"/>
</dbReference>